<gene>
    <name evidence="1" type="ORF">OU5_3522</name>
</gene>
<dbReference type="KEGG" id="pman:OU5_3522"/>
<proteinExistence type="predicted"/>
<dbReference type="AlphaFoldDB" id="A0A024EDB5"/>
<evidence type="ECO:0000313" key="2">
    <source>
        <dbReference type="Proteomes" id="UP000026913"/>
    </source>
</evidence>
<organism evidence="1 2">
    <name type="scientific">Pseudomonas mandelii JR-1</name>
    <dbReference type="NCBI Taxonomy" id="1147786"/>
    <lineage>
        <taxon>Bacteria</taxon>
        <taxon>Pseudomonadati</taxon>
        <taxon>Pseudomonadota</taxon>
        <taxon>Gammaproteobacteria</taxon>
        <taxon>Pseudomonadales</taxon>
        <taxon>Pseudomonadaceae</taxon>
        <taxon>Pseudomonas</taxon>
    </lineage>
</organism>
<evidence type="ECO:0000313" key="1">
    <source>
        <dbReference type="EMBL" id="AHZ70601.1"/>
    </source>
</evidence>
<dbReference type="HOGENOM" id="CLU_2827929_0_0_6"/>
<name>A0A024EDB5_9PSED</name>
<reference evidence="1 2" key="1">
    <citation type="journal article" date="2012" name="J. Bacteriol.">
        <title>Genome sequence of cold-adapted Pseudomonas mandelii strain JR-1.</title>
        <authorList>
            <person name="Jang S.H."/>
            <person name="Kim J."/>
            <person name="Kim J."/>
            <person name="Hong S."/>
            <person name="Lee C."/>
        </authorList>
    </citation>
    <scope>NUCLEOTIDE SEQUENCE [LARGE SCALE GENOMIC DNA]</scope>
    <source>
        <strain evidence="1 2">JR-1</strain>
    </source>
</reference>
<sequence>MEQDSLAPQPKPGRVRLPVLRAMAVGANRRQFRESRKGALRDLQVPGQPNQLAAELPVLGALVKRV</sequence>
<dbReference type="Proteomes" id="UP000026913">
    <property type="component" value="Chromosome"/>
</dbReference>
<protein>
    <submittedName>
        <fullName evidence="1">Uncharacterized protein</fullName>
    </submittedName>
</protein>
<dbReference type="EMBL" id="CP005960">
    <property type="protein sequence ID" value="AHZ70601.1"/>
    <property type="molecule type" value="Genomic_DNA"/>
</dbReference>
<accession>A0A024EDB5</accession>